<dbReference type="SUPFAM" id="SSF56112">
    <property type="entry name" value="Protein kinase-like (PK-like)"/>
    <property type="match status" value="1"/>
</dbReference>
<comment type="similarity">
    <text evidence="6">Belongs to the protein kinase superfamily.</text>
</comment>
<dbReference type="GO" id="GO:0007165">
    <property type="term" value="P:signal transduction"/>
    <property type="evidence" value="ECO:0007669"/>
    <property type="project" value="TreeGrafter"/>
</dbReference>
<dbReference type="Pfam" id="PF00069">
    <property type="entry name" value="Pkinase"/>
    <property type="match status" value="1"/>
</dbReference>
<evidence type="ECO:0000256" key="3">
    <source>
        <dbReference type="ARBA" id="ARBA00022777"/>
    </source>
</evidence>
<keyword evidence="9" id="KW-1185">Reference proteome</keyword>
<dbReference type="EMBL" id="OX459124">
    <property type="protein sequence ID" value="CAI9112227.1"/>
    <property type="molecule type" value="Genomic_DNA"/>
</dbReference>
<evidence type="ECO:0000313" key="9">
    <source>
        <dbReference type="Proteomes" id="UP001161247"/>
    </source>
</evidence>
<keyword evidence="3" id="KW-0418">Kinase</keyword>
<feature type="binding site" evidence="5">
    <location>
        <position position="38"/>
    </location>
    <ligand>
        <name>ATP</name>
        <dbReference type="ChEBI" id="CHEBI:30616"/>
    </ligand>
</feature>
<proteinExistence type="inferred from homology"/>
<name>A0AAV1DWM8_OLDCO</name>
<keyword evidence="2 5" id="KW-0547">Nucleotide-binding</keyword>
<dbReference type="InterPro" id="IPR052751">
    <property type="entry name" value="Plant_MAPKKK"/>
</dbReference>
<organism evidence="8 9">
    <name type="scientific">Oldenlandia corymbosa var. corymbosa</name>
    <dbReference type="NCBI Taxonomy" id="529605"/>
    <lineage>
        <taxon>Eukaryota</taxon>
        <taxon>Viridiplantae</taxon>
        <taxon>Streptophyta</taxon>
        <taxon>Embryophyta</taxon>
        <taxon>Tracheophyta</taxon>
        <taxon>Spermatophyta</taxon>
        <taxon>Magnoliopsida</taxon>
        <taxon>eudicotyledons</taxon>
        <taxon>Gunneridae</taxon>
        <taxon>Pentapetalae</taxon>
        <taxon>asterids</taxon>
        <taxon>lamiids</taxon>
        <taxon>Gentianales</taxon>
        <taxon>Rubiaceae</taxon>
        <taxon>Rubioideae</taxon>
        <taxon>Spermacoceae</taxon>
        <taxon>Hedyotis-Oldenlandia complex</taxon>
        <taxon>Oldenlandia</taxon>
    </lineage>
</organism>
<dbReference type="PANTHER" id="PTHR48011">
    <property type="entry name" value="CCR4-NOT TRANSCRIPTIONAL COMPLEX SUBUNIT CAF120-RELATED"/>
    <property type="match status" value="1"/>
</dbReference>
<reference evidence="8" key="1">
    <citation type="submission" date="2023-03" db="EMBL/GenBank/DDBJ databases">
        <authorList>
            <person name="Julca I."/>
        </authorList>
    </citation>
    <scope>NUCLEOTIDE SEQUENCE</scope>
</reference>
<dbReference type="PROSITE" id="PS00108">
    <property type="entry name" value="PROTEIN_KINASE_ST"/>
    <property type="match status" value="1"/>
</dbReference>
<dbReference type="InterPro" id="IPR000719">
    <property type="entry name" value="Prot_kinase_dom"/>
</dbReference>
<dbReference type="InterPro" id="IPR011009">
    <property type="entry name" value="Kinase-like_dom_sf"/>
</dbReference>
<dbReference type="PROSITE" id="PS50011">
    <property type="entry name" value="PROTEIN_KINASE_DOM"/>
    <property type="match status" value="1"/>
</dbReference>
<keyword evidence="1" id="KW-0808">Transferase</keyword>
<dbReference type="PROSITE" id="PS00107">
    <property type="entry name" value="PROTEIN_KINASE_ATP"/>
    <property type="match status" value="1"/>
</dbReference>
<gene>
    <name evidence="8" type="ORF">OLC1_LOCUS19464</name>
</gene>
<dbReference type="PANTHER" id="PTHR48011:SF86">
    <property type="entry name" value="MITOGEN-ACTIVATED PROTEIN KINASE 4-LIKE"/>
    <property type="match status" value="1"/>
</dbReference>
<dbReference type="PROSITE" id="PS51257">
    <property type="entry name" value="PROKAR_LIPOPROTEIN"/>
    <property type="match status" value="1"/>
</dbReference>
<protein>
    <submittedName>
        <fullName evidence="8">OLC1v1012643C1</fullName>
    </submittedName>
</protein>
<evidence type="ECO:0000256" key="5">
    <source>
        <dbReference type="PROSITE-ProRule" id="PRU10141"/>
    </source>
</evidence>
<accession>A0AAV1DWM8</accession>
<feature type="domain" description="Protein kinase" evidence="7">
    <location>
        <begin position="4"/>
        <end position="277"/>
    </location>
</feature>
<dbReference type="Proteomes" id="UP001161247">
    <property type="component" value="Chromosome 7"/>
</dbReference>
<dbReference type="AlphaFoldDB" id="A0AAV1DWM8"/>
<evidence type="ECO:0000259" key="7">
    <source>
        <dbReference type="PROSITE" id="PS50011"/>
    </source>
</evidence>
<dbReference type="Gene3D" id="1.10.510.10">
    <property type="entry name" value="Transferase(Phosphotransferase) domain 1"/>
    <property type="match status" value="1"/>
</dbReference>
<evidence type="ECO:0000313" key="8">
    <source>
        <dbReference type="EMBL" id="CAI9112227.1"/>
    </source>
</evidence>
<evidence type="ECO:0000256" key="1">
    <source>
        <dbReference type="ARBA" id="ARBA00022679"/>
    </source>
</evidence>
<evidence type="ECO:0000256" key="4">
    <source>
        <dbReference type="ARBA" id="ARBA00022840"/>
    </source>
</evidence>
<sequence>MECWKKLRKLGQGSFGTVFQACKDSSSFSSSSIMAAVKSAECTLRNPITSLKEEAKFLDKLNGTPNVVQCFGEDISIEDNGKVVHNLLLELALGSLYDMIKITKKCGKPMTETYVACYASMLLKGLVAIHSKGIVHCDLKPGNILLFPVHGTELGILKIADFGRARWVWEEEEEQVADGTSYSRTTLNYASPESVSYGLHGTCTDIWSFGCIVAEMLTGKRVWDSRDEEELIHMILYDGFYRPHGLSDNGADFLSKCLDRDPAQRWLASDLLKHPFIIDNLKIISETPGYDMSILDRNSSTQKNPFGECGWVSTRHLFSKWMVEALQKQERDRKRQKRRELRFQPYTAQQSRQAFQFLVEQHQGITLCNTFLVREPKHGSNFHQV</sequence>
<dbReference type="GO" id="GO:0005524">
    <property type="term" value="F:ATP binding"/>
    <property type="evidence" value="ECO:0007669"/>
    <property type="project" value="UniProtKB-UniRule"/>
</dbReference>
<dbReference type="GO" id="GO:0004674">
    <property type="term" value="F:protein serine/threonine kinase activity"/>
    <property type="evidence" value="ECO:0007669"/>
    <property type="project" value="UniProtKB-KW"/>
</dbReference>
<keyword evidence="6" id="KW-0723">Serine/threonine-protein kinase</keyword>
<dbReference type="SMART" id="SM00220">
    <property type="entry name" value="S_TKc"/>
    <property type="match status" value="1"/>
</dbReference>
<evidence type="ECO:0000256" key="2">
    <source>
        <dbReference type="ARBA" id="ARBA00022741"/>
    </source>
</evidence>
<evidence type="ECO:0000256" key="6">
    <source>
        <dbReference type="RuleBase" id="RU000304"/>
    </source>
</evidence>
<keyword evidence="4 5" id="KW-0067">ATP-binding</keyword>
<dbReference type="InterPro" id="IPR017441">
    <property type="entry name" value="Protein_kinase_ATP_BS"/>
</dbReference>
<dbReference type="InterPro" id="IPR008271">
    <property type="entry name" value="Ser/Thr_kinase_AS"/>
</dbReference>